<feature type="transmembrane region" description="Helical" evidence="2">
    <location>
        <begin position="505"/>
        <end position="524"/>
    </location>
</feature>
<dbReference type="InterPro" id="IPR056230">
    <property type="entry name" value="TMEM62_C"/>
</dbReference>
<accession>A0A9W8A5R1</accession>
<dbReference type="PANTHER" id="PTHR14795">
    <property type="entry name" value="HELICASE RELATED"/>
    <property type="match status" value="1"/>
</dbReference>
<keyword evidence="2" id="KW-0472">Membrane</keyword>
<name>A0A9W8A5R1_9FUNG</name>
<dbReference type="Gene3D" id="3.60.21.10">
    <property type="match status" value="1"/>
</dbReference>
<dbReference type="Pfam" id="PF24394">
    <property type="entry name" value="TMEM62_C"/>
    <property type="match status" value="1"/>
</dbReference>
<dbReference type="Pfam" id="PF24384">
    <property type="entry name" value="Ig_TMM62"/>
    <property type="match status" value="1"/>
</dbReference>
<evidence type="ECO:0000259" key="3">
    <source>
        <dbReference type="Pfam" id="PF00149"/>
    </source>
</evidence>
<feature type="transmembrane region" description="Helical" evidence="2">
    <location>
        <begin position="654"/>
        <end position="677"/>
    </location>
</feature>
<evidence type="ECO:0000256" key="1">
    <source>
        <dbReference type="SAM" id="MobiDB-lite"/>
    </source>
</evidence>
<reference evidence="6" key="1">
    <citation type="submission" date="2022-07" db="EMBL/GenBank/DDBJ databases">
        <title>Phylogenomic reconstructions and comparative analyses of Kickxellomycotina fungi.</title>
        <authorList>
            <person name="Reynolds N.K."/>
            <person name="Stajich J.E."/>
            <person name="Barry K."/>
            <person name="Grigoriev I.V."/>
            <person name="Crous P."/>
            <person name="Smith M.E."/>
        </authorList>
    </citation>
    <scope>NUCLEOTIDE SEQUENCE</scope>
    <source>
        <strain evidence="6">RSA 861</strain>
    </source>
</reference>
<comment type="caution">
    <text evidence="6">The sequence shown here is derived from an EMBL/GenBank/DDBJ whole genome shotgun (WGS) entry which is preliminary data.</text>
</comment>
<feature type="compositionally biased region" description="Basic and acidic residues" evidence="1">
    <location>
        <begin position="902"/>
        <end position="912"/>
    </location>
</feature>
<dbReference type="GO" id="GO:0016787">
    <property type="term" value="F:hydrolase activity"/>
    <property type="evidence" value="ECO:0007669"/>
    <property type="project" value="InterPro"/>
</dbReference>
<keyword evidence="2" id="KW-1133">Transmembrane helix</keyword>
<evidence type="ECO:0000259" key="5">
    <source>
        <dbReference type="Pfam" id="PF24394"/>
    </source>
</evidence>
<feature type="transmembrane region" description="Helical" evidence="2">
    <location>
        <begin position="698"/>
        <end position="723"/>
    </location>
</feature>
<feature type="region of interest" description="Disordered" evidence="1">
    <location>
        <begin position="775"/>
        <end position="833"/>
    </location>
</feature>
<evidence type="ECO:0000313" key="6">
    <source>
        <dbReference type="EMBL" id="KAJ1923666.1"/>
    </source>
</evidence>
<dbReference type="OrthoDB" id="45365at2759"/>
<evidence type="ECO:0008006" key="8">
    <source>
        <dbReference type="Google" id="ProtNLM"/>
    </source>
</evidence>
<feature type="compositionally biased region" description="Low complexity" evidence="1">
    <location>
        <begin position="866"/>
        <end position="886"/>
    </location>
</feature>
<proteinExistence type="predicted"/>
<dbReference type="InterPro" id="IPR029052">
    <property type="entry name" value="Metallo-depent_PP-like"/>
</dbReference>
<protein>
    <recommendedName>
        <fullName evidence="8">Calcineurin-like phosphoesterase domain-containing protein</fullName>
    </recommendedName>
</protein>
<dbReference type="InterPro" id="IPR056229">
    <property type="entry name" value="Ig_TMM62"/>
</dbReference>
<dbReference type="Pfam" id="PF00149">
    <property type="entry name" value="Metallophos"/>
    <property type="match status" value="1"/>
</dbReference>
<keyword evidence="7" id="KW-1185">Reference proteome</keyword>
<dbReference type="PANTHER" id="PTHR14795:SF0">
    <property type="entry name" value="TRANSMEMBRANE PROTEIN 62"/>
    <property type="match status" value="1"/>
</dbReference>
<dbReference type="AlphaFoldDB" id="A0A9W8A5R1"/>
<organism evidence="6 7">
    <name type="scientific">Tieghemiomyces parasiticus</name>
    <dbReference type="NCBI Taxonomy" id="78921"/>
    <lineage>
        <taxon>Eukaryota</taxon>
        <taxon>Fungi</taxon>
        <taxon>Fungi incertae sedis</taxon>
        <taxon>Zoopagomycota</taxon>
        <taxon>Kickxellomycotina</taxon>
        <taxon>Dimargaritomycetes</taxon>
        <taxon>Dimargaritales</taxon>
        <taxon>Dimargaritaceae</taxon>
        <taxon>Tieghemiomyces</taxon>
    </lineage>
</organism>
<feature type="transmembrane region" description="Helical" evidence="2">
    <location>
        <begin position="599"/>
        <end position="617"/>
    </location>
</feature>
<feature type="domain" description="Calcineurin-like phosphoesterase" evidence="3">
    <location>
        <begin position="77"/>
        <end position="287"/>
    </location>
</feature>
<dbReference type="EMBL" id="JANBPT010000319">
    <property type="protein sequence ID" value="KAJ1923666.1"/>
    <property type="molecule type" value="Genomic_DNA"/>
</dbReference>
<gene>
    <name evidence="6" type="ORF">IWQ60_005731</name>
</gene>
<feature type="region of interest" description="Disordered" evidence="1">
    <location>
        <begin position="866"/>
        <end position="912"/>
    </location>
</feature>
<evidence type="ECO:0000256" key="2">
    <source>
        <dbReference type="SAM" id="Phobius"/>
    </source>
</evidence>
<evidence type="ECO:0000259" key="4">
    <source>
        <dbReference type="Pfam" id="PF24384"/>
    </source>
</evidence>
<feature type="domain" description="TMEM62 C-terminal" evidence="5">
    <location>
        <begin position="512"/>
        <end position="673"/>
    </location>
</feature>
<dbReference type="SUPFAM" id="SSF56300">
    <property type="entry name" value="Metallo-dependent phosphatases"/>
    <property type="match status" value="1"/>
</dbReference>
<feature type="compositionally biased region" description="Acidic residues" evidence="1">
    <location>
        <begin position="807"/>
        <end position="820"/>
    </location>
</feature>
<dbReference type="Proteomes" id="UP001150569">
    <property type="component" value="Unassembled WGS sequence"/>
</dbReference>
<feature type="compositionally biased region" description="Low complexity" evidence="1">
    <location>
        <begin position="776"/>
        <end position="787"/>
    </location>
</feature>
<evidence type="ECO:0000313" key="7">
    <source>
        <dbReference type="Proteomes" id="UP001150569"/>
    </source>
</evidence>
<feature type="domain" description="TMEM62 Ig-like" evidence="4">
    <location>
        <begin position="364"/>
        <end position="484"/>
    </location>
</feature>
<sequence length="912" mass="102219">MLATVRPYLLGLFLCTVTVVSWLYGYHVHREATESLRTAPPQWTNVVDDYEAAAVTTDTPVHGDPTVLGDQLDGLFQFIHVSDLHISKFHAAGGIVHFLHFLGTAVPLISPAFVVATGDLTDAKDVAMLGSSQYPEEWRAYRTALAQAGMLDRNGGEYWYDLRGNHDCFNVPSWDSDVNYFRTYGVRQSRGYSFERRYPFGSYGFVAVDACPQYGISRPLNFFGFISHTAMDELAERLDHYHATANHTFLFSHYPASTTQFGTVSDGRGFTDLAAQFSIYLCGHLHELALGIGKKLKAYKPSHYLELELTDLKLHATYRVLAVDHDMITFKDVPLPLPEIPAPNVPGTGMEPPHVTIPTSLPAPPVVLTTNPKDARYLLPQREPVHRILTSTHIRFLAWSQVPVANVTIQIDGRPHPHLAVYRGPAPPTDEADTATRVNHVPLWVAPWDPQRYHDGRSHRLVITVTDTAGRTGRDQVTFRVDGRRMSMHNAAQGGWIMQTDFNAWLQRWFLVGYVFMTIGLVLIPKCVGSYLHGHGCYATWRADQSAALIRTDRRSRAAYYRSTAPRPLAYVRYVAARLGFHLRAAGFRLVELQNAKRIFYPFFAYCLYLVTGPWFVGELIPAAAAHQPELAIGYFYLQGLYINRQWVPTSDTWFFAFNTALFPSIFFIMYLAFCTTPPRLLYARDNIRRTLPYHRRWYFRVLVFLGYFYGLLTGIAITAFVYGWRTVVFGPARAWAVLYAGWLLWHYDWQYIILRQTRDAALETAYLPVLKSPTASDDGSGDNSSGSGSGLGDARGRRAARVYLTSEDEEDDQSEDEDTALDRQRRGSNYTASPRRTACIADTCSHLGRSSGASRASLGLVGSASVSREASAESLSSTSSLLTREGNGGGSVSVRVVRRHANGDDHHHVTQ</sequence>
<dbReference type="InterPro" id="IPR004843">
    <property type="entry name" value="Calcineurin-like_PHP"/>
</dbReference>
<keyword evidence="2" id="KW-0812">Transmembrane</keyword>